<evidence type="ECO:0000313" key="5">
    <source>
        <dbReference type="EMBL" id="MFK9094590.1"/>
    </source>
</evidence>
<dbReference type="PANTHER" id="PTHR33744">
    <property type="entry name" value="CARBOHYDRATE DIACID REGULATOR"/>
    <property type="match status" value="1"/>
</dbReference>
<evidence type="ECO:0000259" key="2">
    <source>
        <dbReference type="Pfam" id="PF05651"/>
    </source>
</evidence>
<evidence type="ECO:0000256" key="1">
    <source>
        <dbReference type="ARBA" id="ARBA00006754"/>
    </source>
</evidence>
<evidence type="ECO:0000259" key="4">
    <source>
        <dbReference type="Pfam" id="PF17853"/>
    </source>
</evidence>
<sequence>MVFLEDISQAMVENTTKIIGYPISITDEKGYIIGSNDVNRLGSFHRASIEVLKRKETICYEIEDVRDLENVLPGVATPIMMNNEPVGVLGIVGNPQEVKKYAQLVKSHVELMCHEYLKKEMRNLESKTFDNFLHYLLNSEKLDDPGQIIRYGKMLGYNLDQNVNRVCLLIEMDLLSDQFSEGQNQIPDKYSWQFLQNNIIDILRYYLIDNKEDLLSLLTLDQFILIKTVDTADPLDHYINRIKHKIDRTIQYLRTKYHFTIRIAMGSVKDGIKGIKESYDDSSKALIAGKKTNITPEIYYYNDWNIILEVIGEELTPYITERLSEKMGKFFNHCNFPTFASTFMTYCRCNMNISETARILFLHRNSLVYRLDKISELTSLDITNFEHCLLLYFAIKKSGFEDKALKTADHNEPIETIST</sequence>
<dbReference type="EMBL" id="JBJHQH010000025">
    <property type="protein sequence ID" value="MFK9094590.1"/>
    <property type="molecule type" value="Genomic_DNA"/>
</dbReference>
<dbReference type="InterPro" id="IPR042070">
    <property type="entry name" value="PucR_C-HTH_sf"/>
</dbReference>
<dbReference type="SUPFAM" id="SSF46689">
    <property type="entry name" value="Homeodomain-like"/>
    <property type="match status" value="1"/>
</dbReference>
<evidence type="ECO:0000313" key="6">
    <source>
        <dbReference type="Proteomes" id="UP001623041"/>
    </source>
</evidence>
<comment type="caution">
    <text evidence="5">The sequence shown here is derived from an EMBL/GenBank/DDBJ whole genome shotgun (WGS) entry which is preliminary data.</text>
</comment>
<feature type="domain" description="Putative sugar diacid recognition" evidence="2">
    <location>
        <begin position="6"/>
        <end position="134"/>
    </location>
</feature>
<feature type="domain" description="PucR C-terminal helix-turn-helix" evidence="3">
    <location>
        <begin position="342"/>
        <end position="396"/>
    </location>
</feature>
<name>A0ABW8RQV9_9BACI</name>
<dbReference type="InterPro" id="IPR051448">
    <property type="entry name" value="CdaR-like_regulators"/>
</dbReference>
<feature type="domain" description="CdaR GGDEF-like" evidence="4">
    <location>
        <begin position="144"/>
        <end position="286"/>
    </location>
</feature>
<gene>
    <name evidence="5" type="ORF">ACJEBI_24350</name>
</gene>
<organism evidence="5 6">
    <name type="scientific">Bacillus salipaludis</name>
    <dbReference type="NCBI Taxonomy" id="2547811"/>
    <lineage>
        <taxon>Bacteria</taxon>
        <taxon>Bacillati</taxon>
        <taxon>Bacillota</taxon>
        <taxon>Bacilli</taxon>
        <taxon>Bacillales</taxon>
        <taxon>Bacillaceae</taxon>
        <taxon>Bacillus</taxon>
    </lineage>
</organism>
<dbReference type="InterPro" id="IPR041522">
    <property type="entry name" value="CdaR_GGDEF"/>
</dbReference>
<dbReference type="RefSeq" id="WP_406583055.1">
    <property type="nucleotide sequence ID" value="NZ_JBJHQH010000025.1"/>
</dbReference>
<accession>A0ABW8RQV9</accession>
<comment type="similarity">
    <text evidence="1">Belongs to the CdaR family.</text>
</comment>
<dbReference type="InterPro" id="IPR008599">
    <property type="entry name" value="Diacid_rec"/>
</dbReference>
<proteinExistence type="inferred from homology"/>
<dbReference type="InterPro" id="IPR025736">
    <property type="entry name" value="PucR_C-HTH_dom"/>
</dbReference>
<dbReference type="Pfam" id="PF17853">
    <property type="entry name" value="GGDEF_2"/>
    <property type="match status" value="1"/>
</dbReference>
<dbReference type="Pfam" id="PF13556">
    <property type="entry name" value="HTH_30"/>
    <property type="match status" value="1"/>
</dbReference>
<dbReference type="PANTHER" id="PTHR33744:SF15">
    <property type="entry name" value="CARBOHYDRATE DIACID REGULATOR"/>
    <property type="match status" value="1"/>
</dbReference>
<evidence type="ECO:0000259" key="3">
    <source>
        <dbReference type="Pfam" id="PF13556"/>
    </source>
</evidence>
<dbReference type="Gene3D" id="1.10.10.2840">
    <property type="entry name" value="PucR C-terminal helix-turn-helix domain"/>
    <property type="match status" value="1"/>
</dbReference>
<dbReference type="InterPro" id="IPR009057">
    <property type="entry name" value="Homeodomain-like_sf"/>
</dbReference>
<dbReference type="Pfam" id="PF05651">
    <property type="entry name" value="Diacid_rec"/>
    <property type="match status" value="1"/>
</dbReference>
<dbReference type="Proteomes" id="UP001623041">
    <property type="component" value="Unassembled WGS sequence"/>
</dbReference>
<protein>
    <submittedName>
        <fullName evidence="5">CdaR family transcriptional regulator</fullName>
    </submittedName>
</protein>
<reference evidence="5 6" key="1">
    <citation type="submission" date="2024-11" db="EMBL/GenBank/DDBJ databases">
        <authorList>
            <person name="Lucas J.A."/>
        </authorList>
    </citation>
    <scope>NUCLEOTIDE SEQUENCE [LARGE SCALE GENOMIC DNA]</scope>
    <source>
        <strain evidence="5 6">Z 5.4</strain>
    </source>
</reference>
<keyword evidence="6" id="KW-1185">Reference proteome</keyword>